<accession>A0AA39ZFK9</accession>
<feature type="region of interest" description="Disordered" evidence="1">
    <location>
        <begin position="94"/>
        <end position="160"/>
    </location>
</feature>
<feature type="region of interest" description="Disordered" evidence="1">
    <location>
        <begin position="1"/>
        <end position="26"/>
    </location>
</feature>
<sequence>MKAKKSTTTIPGGSASGGEADVFPSDGGVFYLTVPREDETYEEYSARRAIDTAQQIARAKERIRMGKGKPMVRKPPPEWYVRLTEYKRLIEAKEEAVESRAAEAPDDSTSEEELGAKKLGSSTAANKQPDCQATTRKSSKLPAIKEDDTSEEEENSEEEEGYVVIKNEVVIKKEVTMKQELDLRPKAIIKLEEMSSSVREFLKRGRQSDLAWRKEVEERDKKRAREAGYNDQH</sequence>
<evidence type="ECO:0000313" key="2">
    <source>
        <dbReference type="EMBL" id="KAK0670106.1"/>
    </source>
</evidence>
<evidence type="ECO:0000313" key="3">
    <source>
        <dbReference type="Proteomes" id="UP001174997"/>
    </source>
</evidence>
<proteinExistence type="predicted"/>
<feature type="compositionally biased region" description="Polar residues" evidence="1">
    <location>
        <begin position="120"/>
        <end position="136"/>
    </location>
</feature>
<feature type="compositionally biased region" description="Acidic residues" evidence="1">
    <location>
        <begin position="104"/>
        <end position="113"/>
    </location>
</feature>
<feature type="compositionally biased region" description="Polar residues" evidence="1">
    <location>
        <begin position="1"/>
        <end position="11"/>
    </location>
</feature>
<protein>
    <submittedName>
        <fullName evidence="2">Uncharacterized protein</fullName>
    </submittedName>
</protein>
<keyword evidence="3" id="KW-1185">Reference proteome</keyword>
<dbReference type="EMBL" id="JAULSY010000035">
    <property type="protein sequence ID" value="KAK0670106.1"/>
    <property type="molecule type" value="Genomic_DNA"/>
</dbReference>
<gene>
    <name evidence="2" type="ORF">QBC41DRAFT_318495</name>
</gene>
<feature type="region of interest" description="Disordered" evidence="1">
    <location>
        <begin position="214"/>
        <end position="233"/>
    </location>
</feature>
<evidence type="ECO:0000256" key="1">
    <source>
        <dbReference type="SAM" id="MobiDB-lite"/>
    </source>
</evidence>
<feature type="compositionally biased region" description="Basic and acidic residues" evidence="1">
    <location>
        <begin position="94"/>
        <end position="103"/>
    </location>
</feature>
<dbReference type="AlphaFoldDB" id="A0AA39ZFK9"/>
<reference evidence="2" key="1">
    <citation type="submission" date="2023-06" db="EMBL/GenBank/DDBJ databases">
        <title>Genome-scale phylogeny and comparative genomics of the fungal order Sordariales.</title>
        <authorList>
            <consortium name="Lawrence Berkeley National Laboratory"/>
            <person name="Hensen N."/>
            <person name="Bonometti L."/>
            <person name="Westerberg I."/>
            <person name="Brannstrom I.O."/>
            <person name="Guillou S."/>
            <person name="Cros-Aarteil S."/>
            <person name="Calhoun S."/>
            <person name="Haridas S."/>
            <person name="Kuo A."/>
            <person name="Mondo S."/>
            <person name="Pangilinan J."/>
            <person name="Riley R."/>
            <person name="Labutti K."/>
            <person name="Andreopoulos B."/>
            <person name="Lipzen A."/>
            <person name="Chen C."/>
            <person name="Yanf M."/>
            <person name="Daum C."/>
            <person name="Ng V."/>
            <person name="Clum A."/>
            <person name="Steindorff A."/>
            <person name="Ohm R."/>
            <person name="Martin F."/>
            <person name="Silar P."/>
            <person name="Natvig D."/>
            <person name="Lalanne C."/>
            <person name="Gautier V."/>
            <person name="Ament-Velasquez S.L."/>
            <person name="Kruys A."/>
            <person name="Hutchinson M.I."/>
            <person name="Powell A.J."/>
            <person name="Barry K."/>
            <person name="Miller A.N."/>
            <person name="Grigoriev I.V."/>
            <person name="Debuchy R."/>
            <person name="Gladieux P."/>
            <person name="Thoren M.H."/>
            <person name="Johannesson H."/>
        </authorList>
    </citation>
    <scope>NUCLEOTIDE SEQUENCE</scope>
    <source>
        <strain evidence="2">CBS 307.81</strain>
    </source>
</reference>
<comment type="caution">
    <text evidence="2">The sequence shown here is derived from an EMBL/GenBank/DDBJ whole genome shotgun (WGS) entry which is preliminary data.</text>
</comment>
<name>A0AA39ZFK9_9PEZI</name>
<dbReference type="Proteomes" id="UP001174997">
    <property type="component" value="Unassembled WGS sequence"/>
</dbReference>
<feature type="compositionally biased region" description="Acidic residues" evidence="1">
    <location>
        <begin position="148"/>
        <end position="160"/>
    </location>
</feature>
<organism evidence="2 3">
    <name type="scientific">Cercophora samala</name>
    <dbReference type="NCBI Taxonomy" id="330535"/>
    <lineage>
        <taxon>Eukaryota</taxon>
        <taxon>Fungi</taxon>
        <taxon>Dikarya</taxon>
        <taxon>Ascomycota</taxon>
        <taxon>Pezizomycotina</taxon>
        <taxon>Sordariomycetes</taxon>
        <taxon>Sordariomycetidae</taxon>
        <taxon>Sordariales</taxon>
        <taxon>Lasiosphaeriaceae</taxon>
        <taxon>Cercophora</taxon>
    </lineage>
</organism>